<dbReference type="Proteomes" id="UP001362999">
    <property type="component" value="Unassembled WGS sequence"/>
</dbReference>
<name>A0AAW0B156_9AGAR</name>
<feature type="region of interest" description="Disordered" evidence="1">
    <location>
        <begin position="139"/>
        <end position="195"/>
    </location>
</feature>
<dbReference type="EMBL" id="JAWWNJ010000043">
    <property type="protein sequence ID" value="KAK7019611.1"/>
    <property type="molecule type" value="Genomic_DNA"/>
</dbReference>
<feature type="compositionally biased region" description="Acidic residues" evidence="1">
    <location>
        <begin position="139"/>
        <end position="184"/>
    </location>
</feature>
<evidence type="ECO:0000313" key="2">
    <source>
        <dbReference type="EMBL" id="KAK7019611.1"/>
    </source>
</evidence>
<protein>
    <submittedName>
        <fullName evidence="2">Uncharacterized protein</fullName>
    </submittedName>
</protein>
<gene>
    <name evidence="2" type="ORF">R3P38DRAFT_2782975</name>
</gene>
<proteinExistence type="predicted"/>
<comment type="caution">
    <text evidence="2">The sequence shown here is derived from an EMBL/GenBank/DDBJ whole genome shotgun (WGS) entry which is preliminary data.</text>
</comment>
<organism evidence="2 3">
    <name type="scientific">Favolaschia claudopus</name>
    <dbReference type="NCBI Taxonomy" id="2862362"/>
    <lineage>
        <taxon>Eukaryota</taxon>
        <taxon>Fungi</taxon>
        <taxon>Dikarya</taxon>
        <taxon>Basidiomycota</taxon>
        <taxon>Agaricomycotina</taxon>
        <taxon>Agaricomycetes</taxon>
        <taxon>Agaricomycetidae</taxon>
        <taxon>Agaricales</taxon>
        <taxon>Marasmiineae</taxon>
        <taxon>Mycenaceae</taxon>
        <taxon>Favolaschia</taxon>
    </lineage>
</organism>
<keyword evidence="3" id="KW-1185">Reference proteome</keyword>
<accession>A0AAW0B156</accession>
<sequence length="733" mass="81353">MSSNSTHNSYSLRRGRSGAGLLFLRSALGLPIPSRIPRGFADELIVENASRIRSAAVDRMTVEEQDAYIAALYHPALSVEDPLTPIDEDDDVAISEALQVEADMVAIPKAPAVMIEEDDDEYLALVDELAEDEDVVEEDVAVEDVAEEEDVEVEDIPEDEDVVEDSEEDDADEEDSLFGPDDSDWDTKAPTPPFQVEERTPEIDELESDFSPLPFRPRTLFPALPRTSLPNQESPALSEISRELAQFVSSPSPSMPSTPRLVPDTSFDGDTSMEVDELSPSSYLPAVIPTLDSPFVLTTPARSETSLDLRRVMSTPPSPTVSMFDVPRGGGPSPLLDARAYRRPGRLITYSKADRKRYGLLPNPFLALPPVADDSDDILTCDGDVSDIDSDSENLSDNESNLSTTASVLGTEVNMDDVDDIYDDEEDILVRRSSRLVYRRTQADVLTCSRYNLFSLDAKFPLPRPIVDSQDNVMSAVAPGPSKLLLWWGAVIIEAYRHSNQLYRDAGIALRPSDKAFVIWGLTYVGGVQTIAHPEEVRWPLKRMLSWRAFQEMSEYQNHFYLHMATNSHGYASSQVDLMRKAGITNMPFRHSVFTTSILEFDRDPNTATSTEDAAIGTMEAITPLGVWDSTTSGALVLSTDGVVMQIRPGETVLVPGGKPYTFAAVAPGERQFLFRQYCSEGIYRWLSKGGRTDAEFTQTTTKQELRDWEDMRHQFGKNAIKLFSKRGDVFTL</sequence>
<evidence type="ECO:0000313" key="3">
    <source>
        <dbReference type="Proteomes" id="UP001362999"/>
    </source>
</evidence>
<reference evidence="2 3" key="1">
    <citation type="journal article" date="2024" name="J Genomics">
        <title>Draft genome sequencing and assembly of Favolaschia claudopus CIRM-BRFM 2984 isolated from oak limbs.</title>
        <authorList>
            <person name="Navarro D."/>
            <person name="Drula E."/>
            <person name="Chaduli D."/>
            <person name="Cazenave R."/>
            <person name="Ahrendt S."/>
            <person name="Wang J."/>
            <person name="Lipzen A."/>
            <person name="Daum C."/>
            <person name="Barry K."/>
            <person name="Grigoriev I.V."/>
            <person name="Favel A."/>
            <person name="Rosso M.N."/>
            <person name="Martin F."/>
        </authorList>
    </citation>
    <scope>NUCLEOTIDE SEQUENCE [LARGE SCALE GENOMIC DNA]</scope>
    <source>
        <strain evidence="2 3">CIRM-BRFM 2984</strain>
    </source>
</reference>
<dbReference type="AlphaFoldDB" id="A0AAW0B156"/>
<evidence type="ECO:0000256" key="1">
    <source>
        <dbReference type="SAM" id="MobiDB-lite"/>
    </source>
</evidence>